<evidence type="ECO:0000256" key="1">
    <source>
        <dbReference type="SAM" id="Phobius"/>
    </source>
</evidence>
<proteinExistence type="predicted"/>
<dbReference type="EMBL" id="CACRTX010000018">
    <property type="protein sequence ID" value="VYU60372.1"/>
    <property type="molecule type" value="Genomic_DNA"/>
</dbReference>
<evidence type="ECO:0000313" key="2">
    <source>
        <dbReference type="EMBL" id="VYU60372.1"/>
    </source>
</evidence>
<accession>A0A6N3G725</accession>
<protein>
    <submittedName>
        <fullName evidence="2">Uncharacterized protein</fullName>
    </submittedName>
</protein>
<reference evidence="2" key="1">
    <citation type="submission" date="2019-11" db="EMBL/GenBank/DDBJ databases">
        <authorList>
            <person name="Feng L."/>
        </authorList>
    </citation>
    <scope>NUCLEOTIDE SEQUENCE</scope>
    <source>
        <strain evidence="2">ECasseliflavusLFYP2</strain>
    </source>
</reference>
<dbReference type="AlphaFoldDB" id="A0A6N3G725"/>
<sequence length="84" mass="9667">MILKKSIIWGTTIWALMFIITGFMTLFQINETTSKTTLLGLKISTVFSNSELNTTFTLTYKVIFGILIINLLTYIFFSIMSKRK</sequence>
<dbReference type="RefSeq" id="WP_368739927.1">
    <property type="nucleotide sequence ID" value="NZ_CAXOFZ010000026.1"/>
</dbReference>
<feature type="transmembrane region" description="Helical" evidence="1">
    <location>
        <begin position="7"/>
        <end position="29"/>
    </location>
</feature>
<keyword evidence="1" id="KW-1133">Transmembrane helix</keyword>
<gene>
    <name evidence="2" type="ORF">ECLFYP2_00765</name>
</gene>
<name>A0A6N3G725_ENTCA</name>
<feature type="transmembrane region" description="Helical" evidence="1">
    <location>
        <begin position="58"/>
        <end position="77"/>
    </location>
</feature>
<organism evidence="2">
    <name type="scientific">Enterococcus casseliflavus</name>
    <name type="common">Enterococcus flavescens</name>
    <dbReference type="NCBI Taxonomy" id="37734"/>
    <lineage>
        <taxon>Bacteria</taxon>
        <taxon>Bacillati</taxon>
        <taxon>Bacillota</taxon>
        <taxon>Bacilli</taxon>
        <taxon>Lactobacillales</taxon>
        <taxon>Enterococcaceae</taxon>
        <taxon>Enterococcus</taxon>
    </lineage>
</organism>
<keyword evidence="1" id="KW-0472">Membrane</keyword>
<keyword evidence="1" id="KW-0812">Transmembrane</keyword>